<dbReference type="GO" id="GO:0016020">
    <property type="term" value="C:membrane"/>
    <property type="evidence" value="ECO:0007669"/>
    <property type="project" value="UniProtKB-SubCell"/>
</dbReference>
<dbReference type="InterPro" id="IPR051790">
    <property type="entry name" value="Cytochrome_c-biogenesis_DsbD"/>
</dbReference>
<evidence type="ECO:0000256" key="3">
    <source>
        <dbReference type="ARBA" id="ARBA00022692"/>
    </source>
</evidence>
<dbReference type="AlphaFoldDB" id="A0A1G2PUX7"/>
<evidence type="ECO:0000259" key="7">
    <source>
        <dbReference type="Pfam" id="PF02683"/>
    </source>
</evidence>
<feature type="transmembrane region" description="Helical" evidence="6">
    <location>
        <begin position="121"/>
        <end position="147"/>
    </location>
</feature>
<accession>A0A1G2PUX7</accession>
<keyword evidence="5 6" id="KW-0472">Membrane</keyword>
<evidence type="ECO:0000313" key="9">
    <source>
        <dbReference type="Proteomes" id="UP000176951"/>
    </source>
</evidence>
<name>A0A1G2PUX7_9BACT</name>
<comment type="similarity">
    <text evidence="2">Belongs to the DsbD family.</text>
</comment>
<dbReference type="InterPro" id="IPR003834">
    <property type="entry name" value="Cyt_c_assmbl_TM_dom"/>
</dbReference>
<dbReference type="Proteomes" id="UP000176951">
    <property type="component" value="Unassembled WGS sequence"/>
</dbReference>
<dbReference type="EMBL" id="MHSW01000013">
    <property type="protein sequence ID" value="OHA52120.1"/>
    <property type="molecule type" value="Genomic_DNA"/>
</dbReference>
<evidence type="ECO:0000313" key="8">
    <source>
        <dbReference type="EMBL" id="OHA52120.1"/>
    </source>
</evidence>
<evidence type="ECO:0000256" key="2">
    <source>
        <dbReference type="ARBA" id="ARBA00006143"/>
    </source>
</evidence>
<evidence type="ECO:0000256" key="4">
    <source>
        <dbReference type="ARBA" id="ARBA00022989"/>
    </source>
</evidence>
<protein>
    <recommendedName>
        <fullName evidence="7">Cytochrome C biogenesis protein transmembrane domain-containing protein</fullName>
    </recommendedName>
</protein>
<feature type="transmembrane region" description="Helical" evidence="6">
    <location>
        <begin position="159"/>
        <end position="181"/>
    </location>
</feature>
<dbReference type="GO" id="GO:0017004">
    <property type="term" value="P:cytochrome complex assembly"/>
    <property type="evidence" value="ECO:0007669"/>
    <property type="project" value="InterPro"/>
</dbReference>
<organism evidence="8 9">
    <name type="scientific">Candidatus Terrybacteria bacterium RIFCSPLOWO2_01_FULL_40_23</name>
    <dbReference type="NCBI Taxonomy" id="1802366"/>
    <lineage>
        <taxon>Bacteria</taxon>
        <taxon>Candidatus Terryibacteriota</taxon>
    </lineage>
</organism>
<comment type="caution">
    <text evidence="8">The sequence shown here is derived from an EMBL/GenBank/DDBJ whole genome shotgun (WGS) entry which is preliminary data.</text>
</comment>
<dbReference type="Pfam" id="PF02683">
    <property type="entry name" value="DsbD_TM"/>
    <property type="match status" value="1"/>
</dbReference>
<feature type="domain" description="Cytochrome C biogenesis protein transmembrane" evidence="7">
    <location>
        <begin position="7"/>
        <end position="212"/>
    </location>
</feature>
<reference evidence="8 9" key="1">
    <citation type="journal article" date="2016" name="Nat. Commun.">
        <title>Thousands of microbial genomes shed light on interconnected biogeochemical processes in an aquifer system.</title>
        <authorList>
            <person name="Anantharaman K."/>
            <person name="Brown C.T."/>
            <person name="Hug L.A."/>
            <person name="Sharon I."/>
            <person name="Castelle C.J."/>
            <person name="Probst A.J."/>
            <person name="Thomas B.C."/>
            <person name="Singh A."/>
            <person name="Wilkins M.J."/>
            <person name="Karaoz U."/>
            <person name="Brodie E.L."/>
            <person name="Williams K.H."/>
            <person name="Hubbard S.S."/>
            <person name="Banfield J.F."/>
        </authorList>
    </citation>
    <scope>NUCLEOTIDE SEQUENCE [LARGE SCALE GENOMIC DNA]</scope>
</reference>
<proteinExistence type="inferred from homology"/>
<keyword evidence="3 6" id="KW-0812">Transmembrane</keyword>
<keyword evidence="4 6" id="KW-1133">Transmembrane helix</keyword>
<sequence>MDADIFIGGAFVAGLLSFFSPCHLPLVPVYLMYLGSTSGAGRLRIFLNACAFVAGFAIVFTFFGVGVGLLGSALAPYLGNIRFVSFIILILLGLSMLEIFNFSPPWASKMLQVPSRIKAPLLVSFIVGVIFAFAWSPCAGLFLGYILTLAFTFDDWQMSTLLLGVYSAGLGIPFLVVALFFDRVMALKRVSRYLPVVKKISGVILIIFAFLIQFDLLTRLISLVFYK</sequence>
<feature type="transmembrane region" description="Helical" evidence="6">
    <location>
        <begin position="6"/>
        <end position="33"/>
    </location>
</feature>
<evidence type="ECO:0000256" key="6">
    <source>
        <dbReference type="SAM" id="Phobius"/>
    </source>
</evidence>
<gene>
    <name evidence="8" type="ORF">A3A97_00790</name>
</gene>
<feature type="transmembrane region" description="Helical" evidence="6">
    <location>
        <begin position="81"/>
        <end position="100"/>
    </location>
</feature>
<dbReference type="PANTHER" id="PTHR31272:SF4">
    <property type="entry name" value="CYTOCHROME C-TYPE BIOGENESIS PROTEIN HI_1454-RELATED"/>
    <property type="match status" value="1"/>
</dbReference>
<feature type="transmembrane region" description="Helical" evidence="6">
    <location>
        <begin position="202"/>
        <end position="226"/>
    </location>
</feature>
<feature type="transmembrane region" description="Helical" evidence="6">
    <location>
        <begin position="45"/>
        <end position="75"/>
    </location>
</feature>
<dbReference type="PANTHER" id="PTHR31272">
    <property type="entry name" value="CYTOCHROME C-TYPE BIOGENESIS PROTEIN HI_1454-RELATED"/>
    <property type="match status" value="1"/>
</dbReference>
<evidence type="ECO:0000256" key="5">
    <source>
        <dbReference type="ARBA" id="ARBA00023136"/>
    </source>
</evidence>
<evidence type="ECO:0000256" key="1">
    <source>
        <dbReference type="ARBA" id="ARBA00004141"/>
    </source>
</evidence>
<comment type="subcellular location">
    <subcellularLocation>
        <location evidence="1">Membrane</location>
        <topology evidence="1">Multi-pass membrane protein</topology>
    </subcellularLocation>
</comment>